<dbReference type="InterPro" id="IPR032466">
    <property type="entry name" value="Metal_Hydrolase"/>
</dbReference>
<dbReference type="GO" id="GO:0016810">
    <property type="term" value="F:hydrolase activity, acting on carbon-nitrogen (but not peptide) bonds"/>
    <property type="evidence" value="ECO:0007669"/>
    <property type="project" value="InterPro"/>
</dbReference>
<feature type="chain" id="PRO_5040793046" evidence="1">
    <location>
        <begin position="24"/>
        <end position="469"/>
    </location>
</feature>
<dbReference type="Pfam" id="PF01979">
    <property type="entry name" value="Amidohydro_1"/>
    <property type="match status" value="1"/>
</dbReference>
<keyword evidence="4" id="KW-1185">Reference proteome</keyword>
<dbReference type="Gene3D" id="2.30.40.10">
    <property type="entry name" value="Urease, subunit C, domain 1"/>
    <property type="match status" value="1"/>
</dbReference>
<comment type="caution">
    <text evidence="3">The sequence shown here is derived from an EMBL/GenBank/DDBJ whole genome shotgun (WGS) entry which is preliminary data.</text>
</comment>
<feature type="domain" description="Amidohydrolase-related" evidence="2">
    <location>
        <begin position="101"/>
        <end position="449"/>
    </location>
</feature>
<sequence length="469" mass="50478">MTQSVLRTLLVTTALLLAPAALAHGQSWADADGVTAAVAKSEKTVIYKNLTLIDGTGAKPRPNMAVVITGEKIAAVLPVAALKVSDYGGNAEIIDSEGLYAVPGLIDSHVHMATDPDRRAAEAMMRRYLYSGITSVRDMAGDVRALAELQRASLMKEIPAPDLYYVALMAAPSFFHDPRTISSARGAIPGQVPWMQAITHDTDMPLAVAMSRGTNATAIKIYANLEGDLVKAITAEAHRQGFKVWAHGMVFPATPRDDVDAGVDVISHVCLLAYEASAAKPTHYHDRLQPDYANLKPDAPVFKDLFRDMAQKGIVLDATLRLYDVREKQLKKDPNPNFPYPCPVNFAAGLTRAAYDAGVAISTGTDGRTPVEDLYPALHEELVIMAEKVGLTPVEVIRASTQGGAKALGLDKLLGTIEPGKQADLVFVSKDPAKNISNLRSVVLTVKRGTAYPRADYKPITKDELPDSF</sequence>
<protein>
    <submittedName>
        <fullName evidence="3">Amidohydrolase family protein</fullName>
    </submittedName>
</protein>
<reference evidence="3" key="2">
    <citation type="journal article" date="2023" name="Syst. Appl. Microbiol.">
        <title>Govania unica gen. nov., sp. nov., a rare biosphere bacterium that represents a novel family in the class Alphaproteobacteria.</title>
        <authorList>
            <person name="Vandamme P."/>
            <person name="Peeters C."/>
            <person name="Hettiarachchi A."/>
            <person name="Cnockaert M."/>
            <person name="Carlier A."/>
        </authorList>
    </citation>
    <scope>NUCLEOTIDE SEQUENCE</scope>
    <source>
        <strain evidence="3">LMG 31809</strain>
    </source>
</reference>
<gene>
    <name evidence="3" type="ORF">NYP16_13770</name>
</gene>
<dbReference type="EMBL" id="JANWOI010000005">
    <property type="protein sequence ID" value="MDA5195018.1"/>
    <property type="molecule type" value="Genomic_DNA"/>
</dbReference>
<proteinExistence type="predicted"/>
<feature type="signal peptide" evidence="1">
    <location>
        <begin position="1"/>
        <end position="23"/>
    </location>
</feature>
<reference evidence="3" key="1">
    <citation type="submission" date="2022-08" db="EMBL/GenBank/DDBJ databases">
        <authorList>
            <person name="Vandamme P."/>
            <person name="Hettiarachchi A."/>
            <person name="Peeters C."/>
            <person name="Cnockaert M."/>
            <person name="Carlier A."/>
        </authorList>
    </citation>
    <scope>NUCLEOTIDE SEQUENCE</scope>
    <source>
        <strain evidence="3">LMG 31809</strain>
    </source>
</reference>
<dbReference type="Proteomes" id="UP001141619">
    <property type="component" value="Unassembled WGS sequence"/>
</dbReference>
<evidence type="ECO:0000313" key="4">
    <source>
        <dbReference type="Proteomes" id="UP001141619"/>
    </source>
</evidence>
<dbReference type="SUPFAM" id="SSF51556">
    <property type="entry name" value="Metallo-dependent hydrolases"/>
    <property type="match status" value="1"/>
</dbReference>
<dbReference type="AlphaFoldDB" id="A0A9X3Z8H4"/>
<dbReference type="InterPro" id="IPR011059">
    <property type="entry name" value="Metal-dep_hydrolase_composite"/>
</dbReference>
<dbReference type="Gene3D" id="3.40.50.10910">
    <property type="entry name" value="Amidohydrolase"/>
    <property type="match status" value="1"/>
</dbReference>
<dbReference type="Gene3D" id="1.20.58.520">
    <property type="entry name" value="Amidohydrolase"/>
    <property type="match status" value="1"/>
</dbReference>
<evidence type="ECO:0000259" key="2">
    <source>
        <dbReference type="Pfam" id="PF01979"/>
    </source>
</evidence>
<evidence type="ECO:0000313" key="3">
    <source>
        <dbReference type="EMBL" id="MDA5195018.1"/>
    </source>
</evidence>
<dbReference type="PANTHER" id="PTHR43135:SF3">
    <property type="entry name" value="ALPHA-D-RIBOSE 1-METHYLPHOSPHONATE 5-TRIPHOSPHATE DIPHOSPHATASE"/>
    <property type="match status" value="1"/>
</dbReference>
<keyword evidence="1" id="KW-0732">Signal</keyword>
<dbReference type="RefSeq" id="WP_274944729.1">
    <property type="nucleotide sequence ID" value="NZ_JANWOI010000005.1"/>
</dbReference>
<dbReference type="Gene3D" id="3.30.110.90">
    <property type="entry name" value="Amidohydrolase"/>
    <property type="match status" value="1"/>
</dbReference>
<evidence type="ECO:0000256" key="1">
    <source>
        <dbReference type="SAM" id="SignalP"/>
    </source>
</evidence>
<accession>A0A9X3Z8H4</accession>
<name>A0A9X3Z8H4_9PROT</name>
<dbReference type="SUPFAM" id="SSF51338">
    <property type="entry name" value="Composite domain of metallo-dependent hydrolases"/>
    <property type="match status" value="1"/>
</dbReference>
<dbReference type="PANTHER" id="PTHR43135">
    <property type="entry name" value="ALPHA-D-RIBOSE 1-METHYLPHOSPHONATE 5-TRIPHOSPHATE DIPHOSPHATASE"/>
    <property type="match status" value="1"/>
</dbReference>
<dbReference type="InterPro" id="IPR051781">
    <property type="entry name" value="Metallo-dep_Hydrolase"/>
</dbReference>
<dbReference type="InterPro" id="IPR006680">
    <property type="entry name" value="Amidohydro-rel"/>
</dbReference>
<organism evidence="3 4">
    <name type="scientific">Govanella unica</name>
    <dbReference type="NCBI Taxonomy" id="2975056"/>
    <lineage>
        <taxon>Bacteria</taxon>
        <taxon>Pseudomonadati</taxon>
        <taxon>Pseudomonadota</taxon>
        <taxon>Alphaproteobacteria</taxon>
        <taxon>Emcibacterales</taxon>
        <taxon>Govanellaceae</taxon>
        <taxon>Govanella</taxon>
    </lineage>
</organism>